<comment type="caution">
    <text evidence="2">The sequence shown here is derived from an EMBL/GenBank/DDBJ whole genome shotgun (WGS) entry which is preliminary data.</text>
</comment>
<gene>
    <name evidence="2" type="ORF">ACFS7Y_19390</name>
</gene>
<name>A0ABW6BJU4_9SPHI</name>
<keyword evidence="3" id="KW-1185">Reference proteome</keyword>
<dbReference type="EMBL" id="JBHUPB010000014">
    <property type="protein sequence ID" value="MFD2969567.1"/>
    <property type="molecule type" value="Genomic_DNA"/>
</dbReference>
<accession>A0ABW6BJU4</accession>
<reference evidence="3" key="1">
    <citation type="journal article" date="2019" name="Int. J. Syst. Evol. Microbiol.">
        <title>The Global Catalogue of Microorganisms (GCM) 10K type strain sequencing project: providing services to taxonomists for standard genome sequencing and annotation.</title>
        <authorList>
            <consortium name="The Broad Institute Genomics Platform"/>
            <consortium name="The Broad Institute Genome Sequencing Center for Infectious Disease"/>
            <person name="Wu L."/>
            <person name="Ma J."/>
        </authorList>
    </citation>
    <scope>NUCLEOTIDE SEQUENCE [LARGE SCALE GENOMIC DNA]</scope>
    <source>
        <strain evidence="3">KCTC 22814</strain>
    </source>
</reference>
<evidence type="ECO:0000256" key="1">
    <source>
        <dbReference type="SAM" id="Phobius"/>
    </source>
</evidence>
<keyword evidence="1" id="KW-1133">Transmembrane helix</keyword>
<proteinExistence type="predicted"/>
<dbReference type="SUPFAM" id="SSF159501">
    <property type="entry name" value="EreA/ChaN-like"/>
    <property type="match status" value="1"/>
</dbReference>
<evidence type="ECO:0008006" key="4">
    <source>
        <dbReference type="Google" id="ProtNLM"/>
    </source>
</evidence>
<organism evidence="2 3">
    <name type="scientific">Sphingobacterium bambusae</name>
    <dbReference type="NCBI Taxonomy" id="662858"/>
    <lineage>
        <taxon>Bacteria</taxon>
        <taxon>Pseudomonadati</taxon>
        <taxon>Bacteroidota</taxon>
        <taxon>Sphingobacteriia</taxon>
        <taxon>Sphingobacteriales</taxon>
        <taxon>Sphingobacteriaceae</taxon>
        <taxon>Sphingobacterium</taxon>
    </lineage>
</organism>
<dbReference type="Proteomes" id="UP001597525">
    <property type="component" value="Unassembled WGS sequence"/>
</dbReference>
<keyword evidence="1" id="KW-0472">Membrane</keyword>
<sequence>MRKAFKILGYLLIFLISAVAAFALYMNFSNASFRGDSEKATVTYLRENVADVSQEIDGSLFDSTFFSSDIFLLGEIHGFAENQSLDRKMLTYLHKNLGVRNYISEIDSNAAGLLNRFLRKPTKDLSLLQDVVGHLKQVIPQQAGQEYVEKWSALYDYNQPLADSLKITVWGIDRALADTSRSISRDSVMRNNLLAITTDPAYKNEKFYGLFGFFHVLQTAPKGHTRPLAQRLLNSGLQVTSIVSYMLESNMYLPKGLGMPTPDNESVDLMNADGPIMVVDGISDLQEASDNFSTLLFKLNAPNSPYRSSLKLSRVKFNFFGEDMIPDTTIESTVQSFQYVFLSKGSPAVRPLR</sequence>
<feature type="transmembrane region" description="Helical" evidence="1">
    <location>
        <begin position="7"/>
        <end position="28"/>
    </location>
</feature>
<dbReference type="RefSeq" id="WP_320185400.1">
    <property type="nucleotide sequence ID" value="NZ_CP138332.1"/>
</dbReference>
<keyword evidence="1" id="KW-0812">Transmembrane</keyword>
<evidence type="ECO:0000313" key="2">
    <source>
        <dbReference type="EMBL" id="MFD2969567.1"/>
    </source>
</evidence>
<protein>
    <recommendedName>
        <fullName evidence="4">Erythromycin esterase</fullName>
    </recommendedName>
</protein>
<evidence type="ECO:0000313" key="3">
    <source>
        <dbReference type="Proteomes" id="UP001597525"/>
    </source>
</evidence>